<sequence length="725" mass="75580">MTGDPRPAGGSTSPGVFLGRTALLGLSGRASRPVPPQPEPPVEAGTDLAGGRGRRAGAAEGRSDRGDADAEETTGPPGPGPATPDAAGLAVPGSSGHRAGNGSAGHGKSEDASAGGACGARDERQSSPDGARVRCVLAEMRIQKLGVIDDATLELHPGLTVVTGETGAGKTMVVTGLHLLSGGRAEASRVRVGADRAVLEGRFLAPAGTGAAAVASNAGAEPDEDGGLIALRTVGADGRSRAHLGGRSVPVGVLAQLAEQTLAVHGQNDQLRLLRPTEQRAVLDRFGGEGITELRDRYREVRSQWLGVIEELTERRERARELAREAELLRHGLTEINAVAPRRAEDVELQQEAKRLADVDQLREAAAAAQAAVSGAPDGDPDQPGALGLLGEARRRLGGVDDPRLRDFEPRVSEALALLVDVGAELGGYLEDLEADPDRLQSVLARQAELKALTRKYAADVDGVLDWAEEAERRLAEVDTSDDAVAALRARREELAALLAGHAGELSAARAEAAGRLAESVTAELGGLAMPHARLVVSVAARECDEEDPAALNVDGRWRHAGPDGTDDVELRLVAHDGAPELPVHKGASGGELSRVMLALEVVLAHADPVPTLVFDEVDAGVGGRAAVEIGRRLARLAVTHQVVVVTHLAQVAAYADRHVVVDKGSGSGITHSSIRRLEPGERVVELARMLAGMESTETGRAHAEELLEVAERDRETFRLAHTTG</sequence>
<dbReference type="EMBL" id="AUBJ02000001">
    <property type="protein sequence ID" value="MCP2331575.1"/>
    <property type="molecule type" value="Genomic_DNA"/>
</dbReference>
<feature type="domain" description="RecF/RecN/SMC N-terminal" evidence="10">
    <location>
        <begin position="148"/>
        <end position="663"/>
    </location>
</feature>
<evidence type="ECO:0000256" key="6">
    <source>
        <dbReference type="ARBA" id="ARBA00022840"/>
    </source>
</evidence>
<dbReference type="PANTHER" id="PTHR11059:SF0">
    <property type="entry name" value="DNA REPAIR PROTEIN RECN"/>
    <property type="match status" value="1"/>
</dbReference>
<comment type="function">
    <text evidence="1">May be involved in recombinational repair of damaged DNA.</text>
</comment>
<evidence type="ECO:0000256" key="9">
    <source>
        <dbReference type="SAM" id="MobiDB-lite"/>
    </source>
</evidence>
<dbReference type="InterPro" id="IPR027417">
    <property type="entry name" value="P-loop_NTPase"/>
</dbReference>
<protein>
    <recommendedName>
        <fullName evidence="3">DNA repair protein RecN</fullName>
    </recommendedName>
    <alternativeName>
        <fullName evidence="8">Recombination protein N</fullName>
    </alternativeName>
</protein>
<evidence type="ECO:0000313" key="11">
    <source>
        <dbReference type="EMBL" id="MCP2331575.1"/>
    </source>
</evidence>
<evidence type="ECO:0000256" key="4">
    <source>
        <dbReference type="ARBA" id="ARBA00022741"/>
    </source>
</evidence>
<keyword evidence="7" id="KW-0234">DNA repair</keyword>
<keyword evidence="12" id="KW-1185">Reference proteome</keyword>
<comment type="similarity">
    <text evidence="2">Belongs to the RecN family.</text>
</comment>
<accession>A0ABT1JGF5</accession>
<evidence type="ECO:0000256" key="2">
    <source>
        <dbReference type="ARBA" id="ARBA00009441"/>
    </source>
</evidence>
<dbReference type="Pfam" id="PF02463">
    <property type="entry name" value="SMC_N"/>
    <property type="match status" value="1"/>
</dbReference>
<dbReference type="InterPro" id="IPR003395">
    <property type="entry name" value="RecF/RecN/SMC_N"/>
</dbReference>
<evidence type="ECO:0000256" key="8">
    <source>
        <dbReference type="ARBA" id="ARBA00033408"/>
    </source>
</evidence>
<keyword evidence="6" id="KW-0067">ATP-binding</keyword>
<evidence type="ECO:0000313" key="12">
    <source>
        <dbReference type="Proteomes" id="UP000791080"/>
    </source>
</evidence>
<feature type="region of interest" description="Disordered" evidence="9">
    <location>
        <begin position="1"/>
        <end position="130"/>
    </location>
</feature>
<dbReference type="Gene3D" id="3.40.50.300">
    <property type="entry name" value="P-loop containing nucleotide triphosphate hydrolases"/>
    <property type="match status" value="2"/>
</dbReference>
<keyword evidence="5" id="KW-0227">DNA damage</keyword>
<comment type="caution">
    <text evidence="11">The sequence shown here is derived from an EMBL/GenBank/DDBJ whole genome shotgun (WGS) entry which is preliminary data.</text>
</comment>
<gene>
    <name evidence="11" type="ORF">G443_001845</name>
</gene>
<evidence type="ECO:0000259" key="10">
    <source>
        <dbReference type="Pfam" id="PF02463"/>
    </source>
</evidence>
<dbReference type="SUPFAM" id="SSF52540">
    <property type="entry name" value="P-loop containing nucleoside triphosphate hydrolases"/>
    <property type="match status" value="2"/>
</dbReference>
<name>A0ABT1JGF5_ACTCY</name>
<dbReference type="PANTHER" id="PTHR11059">
    <property type="entry name" value="DNA REPAIR PROTEIN RECN"/>
    <property type="match status" value="1"/>
</dbReference>
<organism evidence="11 12">
    <name type="scientific">Actinoalloteichus caeruleus DSM 43889</name>
    <dbReference type="NCBI Taxonomy" id="1120930"/>
    <lineage>
        <taxon>Bacteria</taxon>
        <taxon>Bacillati</taxon>
        <taxon>Actinomycetota</taxon>
        <taxon>Actinomycetes</taxon>
        <taxon>Pseudonocardiales</taxon>
        <taxon>Pseudonocardiaceae</taxon>
        <taxon>Actinoalloteichus</taxon>
        <taxon>Actinoalloteichus cyanogriseus</taxon>
    </lineage>
</organism>
<dbReference type="NCBIfam" id="TIGR00634">
    <property type="entry name" value="recN"/>
    <property type="match status" value="1"/>
</dbReference>
<proteinExistence type="inferred from homology"/>
<dbReference type="Proteomes" id="UP000791080">
    <property type="component" value="Unassembled WGS sequence"/>
</dbReference>
<evidence type="ECO:0000256" key="7">
    <source>
        <dbReference type="ARBA" id="ARBA00023204"/>
    </source>
</evidence>
<evidence type="ECO:0000256" key="3">
    <source>
        <dbReference type="ARBA" id="ARBA00021315"/>
    </source>
</evidence>
<evidence type="ECO:0000256" key="5">
    <source>
        <dbReference type="ARBA" id="ARBA00022763"/>
    </source>
</evidence>
<reference evidence="11 12" key="1">
    <citation type="submission" date="2022-06" db="EMBL/GenBank/DDBJ databases">
        <title>Genomic Encyclopedia of Type Strains, Phase I: the one thousand microbial genomes (KMG-I) project.</title>
        <authorList>
            <person name="Kyrpides N."/>
        </authorList>
    </citation>
    <scope>NUCLEOTIDE SEQUENCE [LARGE SCALE GENOMIC DNA]</scope>
    <source>
        <strain evidence="11 12">DSM 43889</strain>
    </source>
</reference>
<dbReference type="InterPro" id="IPR004604">
    <property type="entry name" value="DNA_recomb/repair_RecN"/>
</dbReference>
<evidence type="ECO:0000256" key="1">
    <source>
        <dbReference type="ARBA" id="ARBA00003618"/>
    </source>
</evidence>
<keyword evidence="4" id="KW-0547">Nucleotide-binding</keyword>